<dbReference type="InterPro" id="IPR011042">
    <property type="entry name" value="6-blade_b-propeller_TolB-like"/>
</dbReference>
<evidence type="ECO:0000313" key="5">
    <source>
        <dbReference type="Proteomes" id="UP001464555"/>
    </source>
</evidence>
<feature type="domain" description="Secretion system C-terminal sorting" evidence="3">
    <location>
        <begin position="483"/>
        <end position="545"/>
    </location>
</feature>
<dbReference type="SUPFAM" id="SSF101898">
    <property type="entry name" value="NHL repeat"/>
    <property type="match status" value="1"/>
</dbReference>
<evidence type="ECO:0000256" key="1">
    <source>
        <dbReference type="ARBA" id="ARBA00022729"/>
    </source>
</evidence>
<keyword evidence="1 2" id="KW-0732">Signal</keyword>
<dbReference type="PANTHER" id="PTHR35580">
    <property type="entry name" value="CELL SURFACE GLYCOPROTEIN (S-LAYER PROTEIN)-LIKE PROTEIN"/>
    <property type="match status" value="1"/>
</dbReference>
<feature type="chain" id="PRO_5045845677" evidence="2">
    <location>
        <begin position="21"/>
        <end position="547"/>
    </location>
</feature>
<dbReference type="EMBL" id="JBBYHR010000002">
    <property type="protein sequence ID" value="MEL1243274.1"/>
    <property type="molecule type" value="Genomic_DNA"/>
</dbReference>
<dbReference type="InterPro" id="IPR026444">
    <property type="entry name" value="Secre_tail"/>
</dbReference>
<sequence>MRKITLFILFISGFGNMALAQEFDWVFIPPAEEGNTAFISPKVLEKDGHGNVYMSCVSSCQSISFGDYEFEGAPEIEGRNYLVKFDSTGNVQWVKSTKVEETAYTGAIAFDTPGNVYTAGFFHGSYVLGNITLETEENQYCAFVAKSDPNGNIIWAKKPATTGEGFHGIEADGMALDPEGNIYVVGRMSGDTAIFGNITVPIVNNSDFFIAKFDNNGDALWVQTIQNHSVHQIPSHLVCDSSGNLYMCGSYNNTLSIGNTTYGTEGESSTFMVKYNPEGNLLWANSNTVSESDIYAIDIAMDTQNNVYTAGNFYMHTVSFNGIEVTNSDTEWQSEPYVAKYDTYGVIQWAKTIGGSIDNQYMWSIDTAGGNIYVSGYFDSDVIHFGETTFAREEGGTSSFIGKFDTDGNYLWAEQIEGQSVFQRFITVDTDTNSLYASGIFDNVKFGGQTFNASVSTGSAYVARYDIGGGLANAGFNKETMSLYPNPAKNILNINNESALGQIYAIIDMTGRTIKSGIVENAIDISSLSSGLYTFTTNNVSAKFVKE</sequence>
<evidence type="ECO:0000259" key="3">
    <source>
        <dbReference type="Pfam" id="PF18962"/>
    </source>
</evidence>
<accession>A0ABU9HSX9</accession>
<proteinExistence type="predicted"/>
<evidence type="ECO:0000313" key="4">
    <source>
        <dbReference type="EMBL" id="MEL1243274.1"/>
    </source>
</evidence>
<gene>
    <name evidence="4" type="ORF">AAEO56_03275</name>
</gene>
<dbReference type="Gene3D" id="2.120.10.30">
    <property type="entry name" value="TolB, C-terminal domain"/>
    <property type="match status" value="1"/>
</dbReference>
<dbReference type="InterPro" id="IPR052918">
    <property type="entry name" value="Motility_Chemotaxis_Reg"/>
</dbReference>
<organism evidence="4 5">
    <name type="scientific">Flavobacterium arundinis</name>
    <dbReference type="NCBI Taxonomy" id="3139143"/>
    <lineage>
        <taxon>Bacteria</taxon>
        <taxon>Pseudomonadati</taxon>
        <taxon>Bacteroidota</taxon>
        <taxon>Flavobacteriia</taxon>
        <taxon>Flavobacteriales</taxon>
        <taxon>Flavobacteriaceae</taxon>
        <taxon>Flavobacterium</taxon>
    </lineage>
</organism>
<dbReference type="Proteomes" id="UP001464555">
    <property type="component" value="Unassembled WGS sequence"/>
</dbReference>
<dbReference type="NCBIfam" id="TIGR04183">
    <property type="entry name" value="Por_Secre_tail"/>
    <property type="match status" value="1"/>
</dbReference>
<comment type="caution">
    <text evidence="4">The sequence shown here is derived from an EMBL/GenBank/DDBJ whole genome shotgun (WGS) entry which is preliminary data.</text>
</comment>
<dbReference type="PANTHER" id="PTHR35580:SF1">
    <property type="entry name" value="PHYTASE-LIKE DOMAIN-CONTAINING PROTEIN"/>
    <property type="match status" value="1"/>
</dbReference>
<dbReference type="Pfam" id="PF18962">
    <property type="entry name" value="Por_Secre_tail"/>
    <property type="match status" value="1"/>
</dbReference>
<keyword evidence="5" id="KW-1185">Reference proteome</keyword>
<evidence type="ECO:0000256" key="2">
    <source>
        <dbReference type="SAM" id="SignalP"/>
    </source>
</evidence>
<reference evidence="4 5" key="1">
    <citation type="submission" date="2024-04" db="EMBL/GenBank/DDBJ databases">
        <title>Flavobacterium sp. DGU11 16S ribosomal RNA gene Genome sequencing and assembly.</title>
        <authorList>
            <person name="Park S."/>
        </authorList>
    </citation>
    <scope>NUCLEOTIDE SEQUENCE [LARGE SCALE GENOMIC DNA]</scope>
    <source>
        <strain evidence="4 5">DGU11</strain>
    </source>
</reference>
<name>A0ABU9HSX9_9FLAO</name>
<feature type="signal peptide" evidence="2">
    <location>
        <begin position="1"/>
        <end position="20"/>
    </location>
</feature>
<protein>
    <submittedName>
        <fullName evidence="4">T9SS type A sorting domain-containing protein</fullName>
    </submittedName>
</protein>
<dbReference type="RefSeq" id="WP_341695598.1">
    <property type="nucleotide sequence ID" value="NZ_JBBYHR010000002.1"/>
</dbReference>